<keyword evidence="3 6" id="KW-0808">Transferase</keyword>
<evidence type="ECO:0000256" key="6">
    <source>
        <dbReference type="RuleBase" id="RU004466"/>
    </source>
</evidence>
<gene>
    <name evidence="7" type="ORF">N425_12030</name>
</gene>
<dbReference type="AlphaFoldDB" id="W2C1H7"/>
<dbReference type="SFLD" id="SFLDG01017">
    <property type="entry name" value="Polyprenyl_Transferase_Like"/>
    <property type="match status" value="1"/>
</dbReference>
<name>W2C1H7_9BACT</name>
<proteinExistence type="inferred from homology"/>
<evidence type="ECO:0000313" key="7">
    <source>
        <dbReference type="EMBL" id="ETK01025.1"/>
    </source>
</evidence>
<keyword evidence="5" id="KW-0460">Magnesium</keyword>
<accession>W2C1H7</accession>
<keyword evidence="4" id="KW-0479">Metal-binding</keyword>
<evidence type="ECO:0000313" key="8">
    <source>
        <dbReference type="Proteomes" id="UP000018837"/>
    </source>
</evidence>
<evidence type="ECO:0000256" key="2">
    <source>
        <dbReference type="ARBA" id="ARBA00006706"/>
    </source>
</evidence>
<comment type="caution">
    <text evidence="7">The sequence shown here is derived from an EMBL/GenBank/DDBJ whole genome shotgun (WGS) entry which is preliminary data.</text>
</comment>
<dbReference type="PANTHER" id="PTHR12001:SF85">
    <property type="entry name" value="SHORT CHAIN ISOPRENYL DIPHOSPHATE SYNTHASE"/>
    <property type="match status" value="1"/>
</dbReference>
<dbReference type="InterPro" id="IPR033749">
    <property type="entry name" value="Polyprenyl_synt_CS"/>
</dbReference>
<dbReference type="GO" id="GO:0046872">
    <property type="term" value="F:metal ion binding"/>
    <property type="evidence" value="ECO:0007669"/>
    <property type="project" value="UniProtKB-KW"/>
</dbReference>
<dbReference type="InterPro" id="IPR000092">
    <property type="entry name" value="Polyprenyl_synt"/>
</dbReference>
<evidence type="ECO:0000256" key="4">
    <source>
        <dbReference type="ARBA" id="ARBA00022723"/>
    </source>
</evidence>
<dbReference type="PANTHER" id="PTHR12001">
    <property type="entry name" value="GERANYLGERANYL PYROPHOSPHATE SYNTHASE"/>
    <property type="match status" value="1"/>
</dbReference>
<reference evidence="7 8" key="1">
    <citation type="submission" date="2013-11" db="EMBL/GenBank/DDBJ databases">
        <title>Single cell genomics of uncultured Tannerella BU063 (oral taxon 286).</title>
        <authorList>
            <person name="Beall C.J."/>
            <person name="Campbell A.G."/>
            <person name="Griffen A.L."/>
            <person name="Podar M."/>
            <person name="Leys E.J."/>
        </authorList>
    </citation>
    <scope>NUCLEOTIDE SEQUENCE [LARGE SCALE GENOMIC DNA]</scope>
    <source>
        <strain evidence="7">Cell 2</strain>
    </source>
</reference>
<evidence type="ECO:0000256" key="1">
    <source>
        <dbReference type="ARBA" id="ARBA00001946"/>
    </source>
</evidence>
<dbReference type="PROSITE" id="PS00444">
    <property type="entry name" value="POLYPRENYL_SYNTHASE_2"/>
    <property type="match status" value="1"/>
</dbReference>
<dbReference type="SUPFAM" id="SSF48576">
    <property type="entry name" value="Terpenoid synthases"/>
    <property type="match status" value="1"/>
</dbReference>
<dbReference type="EMBL" id="AYUF01000492">
    <property type="protein sequence ID" value="ETK01025.1"/>
    <property type="molecule type" value="Genomic_DNA"/>
</dbReference>
<dbReference type="Pfam" id="PF00348">
    <property type="entry name" value="polyprenyl_synt"/>
    <property type="match status" value="1"/>
</dbReference>
<dbReference type="SFLD" id="SFLDS00005">
    <property type="entry name" value="Isoprenoid_Synthase_Type_I"/>
    <property type="match status" value="1"/>
</dbReference>
<dbReference type="GO" id="GO:0008299">
    <property type="term" value="P:isoprenoid biosynthetic process"/>
    <property type="evidence" value="ECO:0007669"/>
    <property type="project" value="InterPro"/>
</dbReference>
<comment type="cofactor">
    <cofactor evidence="1">
        <name>Mg(2+)</name>
        <dbReference type="ChEBI" id="CHEBI:18420"/>
    </cofactor>
</comment>
<evidence type="ECO:0000256" key="5">
    <source>
        <dbReference type="ARBA" id="ARBA00022842"/>
    </source>
</evidence>
<dbReference type="Gene3D" id="1.10.600.10">
    <property type="entry name" value="Farnesyl Diphosphate Synthase"/>
    <property type="match status" value="1"/>
</dbReference>
<dbReference type="CDD" id="cd00685">
    <property type="entry name" value="Trans_IPPS_HT"/>
    <property type="match status" value="1"/>
</dbReference>
<dbReference type="PATRIC" id="fig|1411148.3.peg.1984"/>
<comment type="similarity">
    <text evidence="2 6">Belongs to the FPP/GGPP synthase family.</text>
</comment>
<sequence>MLSFEYILKAIEEAIHQLRFDDSPQSLFDPIVYTLSEGGKRLRPAFVLMACNLYRDEIECAMSSALGVEMFHNFTLLHDDLMDEAEKRRNQPTVHVKWDRNTAVLSGDAMLIVSYRLIGQTPSSSLKLVLDLFTQTALEICEGQQFDMEFERRDDVTEEEYMEMIRLKTAVLLACSLKIGALIGGAPVHDAEVLYRFGIHIGLAFQLQDDMLDVYGDTSTFGKNIGGDILCDKKTFLSVLMYQLATDEQKTRIAHYRKENASAYTANEKISVITSIYDELKLRERTQSRIKYHYDLAWSELARLSVNQGKCQELLRVCSLLIDRAK</sequence>
<dbReference type="Proteomes" id="UP000018837">
    <property type="component" value="Unassembled WGS sequence"/>
</dbReference>
<organism evidence="7 8">
    <name type="scientific">Tannerella sp. oral taxon BU063 isolate Cell 2</name>
    <dbReference type="NCBI Taxonomy" id="1411148"/>
    <lineage>
        <taxon>Bacteria</taxon>
        <taxon>Pseudomonadati</taxon>
        <taxon>Bacteroidota</taxon>
        <taxon>Bacteroidia</taxon>
        <taxon>Bacteroidales</taxon>
        <taxon>Tannerellaceae</taxon>
        <taxon>Tannerella</taxon>
    </lineage>
</organism>
<dbReference type="GO" id="GO:0004659">
    <property type="term" value="F:prenyltransferase activity"/>
    <property type="evidence" value="ECO:0007669"/>
    <property type="project" value="InterPro"/>
</dbReference>
<protein>
    <submittedName>
        <fullName evidence="7">Isoprenyl synthetase</fullName>
    </submittedName>
</protein>
<evidence type="ECO:0000256" key="3">
    <source>
        <dbReference type="ARBA" id="ARBA00022679"/>
    </source>
</evidence>
<dbReference type="InterPro" id="IPR008949">
    <property type="entry name" value="Isoprenoid_synthase_dom_sf"/>
</dbReference>